<dbReference type="RefSeq" id="WP_274996716.1">
    <property type="nucleotide sequence ID" value="NZ_JAJQQP010000013.1"/>
</dbReference>
<comment type="caution">
    <text evidence="2">The sequence shown here is derived from an EMBL/GenBank/DDBJ whole genome shotgun (WGS) entry which is preliminary data.</text>
</comment>
<keyword evidence="3" id="KW-1185">Reference proteome</keyword>
<dbReference type="EMBL" id="JAVDYE010000001">
    <property type="protein sequence ID" value="MDR7385759.1"/>
    <property type="molecule type" value="Genomic_DNA"/>
</dbReference>
<keyword evidence="1" id="KW-0175">Coiled coil</keyword>
<evidence type="ECO:0000256" key="1">
    <source>
        <dbReference type="SAM" id="Coils"/>
    </source>
</evidence>
<name>A0ABU2CWN7_9MICO</name>
<organism evidence="2 3">
    <name type="scientific">Promicromonospora iranensis</name>
    <dbReference type="NCBI Taxonomy" id="1105144"/>
    <lineage>
        <taxon>Bacteria</taxon>
        <taxon>Bacillati</taxon>
        <taxon>Actinomycetota</taxon>
        <taxon>Actinomycetes</taxon>
        <taxon>Micrococcales</taxon>
        <taxon>Promicromonosporaceae</taxon>
        <taxon>Promicromonospora</taxon>
    </lineage>
</organism>
<feature type="coiled-coil region" evidence="1">
    <location>
        <begin position="84"/>
        <end position="123"/>
    </location>
</feature>
<feature type="coiled-coil region" evidence="1">
    <location>
        <begin position="221"/>
        <end position="248"/>
    </location>
</feature>
<evidence type="ECO:0000313" key="3">
    <source>
        <dbReference type="Proteomes" id="UP001183585"/>
    </source>
</evidence>
<accession>A0ABU2CWN7</accession>
<protein>
    <submittedName>
        <fullName evidence="2">Chromosome segregation ATPase</fullName>
    </submittedName>
</protein>
<gene>
    <name evidence="2" type="ORF">J2S48_005274</name>
</gene>
<sequence length="325" mass="34693">MATEAHQPQVPTQARQVQSELEAAQEAVFEHARLSGRLTAAEAALATATTGLARATETLAGEAADVQKLEDFSPTLIWATLRGNRDERLEAERAEHRAAEYRVAAAQALVRSAERERTEVRAALAALGDVDARRTAALAAKEAWVVASGADGAAELGGLATQVGTSRGELTELHEVVRAAERAEQALTGALGHLDGASNWAAYDTFGGGGFLSDMMKREKMDQAVVLMRDADEALRALTRELGDLGEQGVGGIASDSLEDMFDVWFDNIFSDWSVMSRIGEARDRVRTALGAVGQVRRGAAERAAALEARLAELGERRERVLTGS</sequence>
<reference evidence="2 3" key="1">
    <citation type="submission" date="2023-07" db="EMBL/GenBank/DDBJ databases">
        <title>Sequencing the genomes of 1000 actinobacteria strains.</title>
        <authorList>
            <person name="Klenk H.-P."/>
        </authorList>
    </citation>
    <scope>NUCLEOTIDE SEQUENCE [LARGE SCALE GENOMIC DNA]</scope>
    <source>
        <strain evidence="2 3">DSM 45554</strain>
    </source>
</reference>
<dbReference type="Proteomes" id="UP001183585">
    <property type="component" value="Unassembled WGS sequence"/>
</dbReference>
<evidence type="ECO:0000313" key="2">
    <source>
        <dbReference type="EMBL" id="MDR7385759.1"/>
    </source>
</evidence>
<proteinExistence type="predicted"/>